<dbReference type="GO" id="GO:0016442">
    <property type="term" value="C:RISC complex"/>
    <property type="evidence" value="ECO:0007669"/>
    <property type="project" value="UniProtKB-UniRule"/>
</dbReference>
<keyword evidence="8 12" id="KW-0810">Translation regulation</keyword>
<dbReference type="Pfam" id="PF08699">
    <property type="entry name" value="ArgoL1"/>
    <property type="match status" value="1"/>
</dbReference>
<dbReference type="InterPro" id="IPR036085">
    <property type="entry name" value="PAZ_dom_sf"/>
</dbReference>
<dbReference type="Gene3D" id="3.40.50.2300">
    <property type="match status" value="1"/>
</dbReference>
<comment type="function">
    <text evidence="12">Required for RNA-mediated gene silencing (RNAi) by the RNA-induced silencing complex (RISC). The 'minimal RISC' appears to include ago2 bound to a short guide RNA such as a microRNA (miRNA) or short interfering RNA (siRNA). These guide RNAs direct RISC to complementary mRNAs that are targets for RISC-mediated gene silencing. The precise mechanism of gene silencing depends on the degree of complementarity between the miRNA or siRNA and its target. Binding of RISC to a perfectly complementary mRNA generally results in silencing due to endonucleolytic cleavage of the mRNA specifically by ago2. Binding of RISC to a partially complementary mRNA results in silencing through inhibition of translation, and this is independent of endonuclease activity. The inhibition of translational initiation leads to the accumulation of the affected mRNA in cytoplasmic processing bodies (P-bodies), where mRNA degradation may subsequently occur.</text>
</comment>
<keyword evidence="10 12" id="KW-0943">RNA-mediated gene silencing</keyword>
<dbReference type="FunFam" id="2.170.260.10:FF:000001">
    <property type="entry name" value="Protein argonaute-2"/>
    <property type="match status" value="1"/>
</dbReference>
<dbReference type="Pfam" id="PF26280">
    <property type="entry name" value="Ig_TRAPPC9-Trs120_2nd"/>
    <property type="match status" value="1"/>
</dbReference>
<dbReference type="InterPro" id="IPR058564">
    <property type="entry name" value="TPR_TRAPPC9_Trs120"/>
</dbReference>
<dbReference type="Gene3D" id="3.30.420.10">
    <property type="entry name" value="Ribonuclease H-like superfamily/Ribonuclease H"/>
    <property type="match status" value="1"/>
</dbReference>
<dbReference type="Proteomes" id="UP000694382">
    <property type="component" value="Chromosome 2"/>
</dbReference>
<gene>
    <name evidence="12 15" type="primary">AGO2</name>
    <name evidence="12" type="synonym">EIF2C2</name>
</gene>
<evidence type="ECO:0000256" key="10">
    <source>
        <dbReference type="ARBA" id="ARBA00023158"/>
    </source>
</evidence>
<dbReference type="GO" id="GO:0006355">
    <property type="term" value="P:regulation of DNA-templated transcription"/>
    <property type="evidence" value="ECO:0007669"/>
    <property type="project" value="InterPro"/>
</dbReference>
<dbReference type="FunFam" id="3.40.50.2300:FF:000005">
    <property type="entry name" value="Protein argonaute-2"/>
    <property type="match status" value="1"/>
</dbReference>
<sequence>MYPGAPSAGPVLTPPPPLPPPIQGYAFKPPPRPDFGTSGRTIKLQANFFEMDIPKIDIYHYELDIKPEKCPRRVNREIVEHMVQHFKTQIFGDRKPVFDGRKNLYTAMPLPIGRDKQVELEVTLPGEGKDRIFKVAIKWMSCVSLQALHDALSGRLPSVPFETIQALDVVMRHLPSMRYTPVGRSFFTASEGCSNPLGGGREVWFGFHQSVRPSLWKMMLNIDVSATAFYKAQPVIEFVCEVLDFKSIEEQQKPLTDSQRVKFTKEIKGLKVEITHCGQMKRKYRVCNVTRRPASHQTFPLQQENGQTVECTVAQYFKDRHKLVLRYPHLPCLQVGQEQKHTYLPLEVCNIVAGQRCIKKLTDNQTSTMIRATARSAPDRQEEISKLMRSASFNTDPYVREFGIMVKDEMTDVTGRVLQPPSILYGGRNKAIATPVQGVWDMRNKQFHTGIEIKVWAIACFAPQRQCTEVHLKSFTEQLRKISRDAGMPIQGQPCFCKYAQGADSVEPMFRHLKNTYTGLQLVVVILPGKTPVYAEVKRVGDTVLGMATQCVQMKNVQRTTPQTLSNLCLKINVKLGGVNNILLPQGRPPVFQQPVIFLGADVTHPPAGDGKKPSIAAVVGSMDAHPNRYCATVRVQQHRQEIIQDLAAMVRELLIQFYKSTRFKPTRIIFYRDGVSEGQFQQVLHHELLAIREACIKLEKDYQPGITFIVVQKRHHTRLFCTDKNERVGKSGNIPAGTTVDTKITHPSEFDFYLCSHAGIQGTSRPSHYHVLWDDNRFSSDELQILTYQLCHTYVRCTRSVSIPAPAYYAHLVAFRARYHLVDKEHDRHYKKRCQGRMRKHVGDLCLQAGMLQDSLVHYHMAVELLRSVNDFLWLGAALEGLCSASVIYHYPGGTGGRAGSRRAQGGSLSAEAGNRHRPGAQEVLIDPGALTSNGINADTSAEIGRAKNCLSPEDIIEKYKEAISYYGKYKNAGVIELEACVKAVRVLAMQKRSMEASEFLQNAVYINLRQLSEEEKIQRYSILSELYERIGFHRKSAFFKRIAAMQCAAPSIPEPGWRACYKLLLETLPGYSLSLDPQDFSKGTHRGWAAVQMRLLHELVYASRRMGNPALCVRHLSFLLQTMLDFLSDQEKKDVTQSLESYTAKCPGTMEVITLPDGLKLPPVPFTKLPIVKSVKLLNLPTSLRPHKMKSLLGQNVSTKSPFIYSPIIAHSRGEERNKKIDFQWVQGDVCEVQLMVYNPMPFELRVENMGLLTTGVEFESLPAALSLPAESGLYPVTLVGVPQTTGQITVNGYHTSVFGVFSDCLLDNLPGVKTNGCTVEVIPALPRLQISTSLPRSAHTLQPSSGDEISTNVSVQLYNGETQQLIIKLENIGTEPLEKLEVTAKTVNTKEKLYGDFLSWNLEDTLCQFPLKPGKIATFVVNIKVKLDFSCQENLLQDLSDDGISVSGLPLSSPFRQVVKPRVETKPLNPQESSKVGDFSHVKTLEAILNFKYSGGPGHAEGYYRNLALGLHVEVEPSVFFTRISTLPATSTRQCHLLLDVFNSTEHELTISARNNEDLILHAGECQRMAIQVDKFNFESFPESPTDGAQLANAKQLEEERQQARGLEINSKLDICWKIISFHKYLL</sequence>
<evidence type="ECO:0000256" key="7">
    <source>
        <dbReference type="ARBA" id="ARBA00022801"/>
    </source>
</evidence>
<dbReference type="Pfam" id="PF16487">
    <property type="entry name" value="ArgoMid"/>
    <property type="match status" value="1"/>
</dbReference>
<evidence type="ECO:0000256" key="11">
    <source>
        <dbReference type="ARBA" id="ARBA00023274"/>
    </source>
</evidence>
<dbReference type="GO" id="GO:0035198">
    <property type="term" value="F:miRNA binding"/>
    <property type="evidence" value="ECO:0007669"/>
    <property type="project" value="UniProtKB-UniRule"/>
</dbReference>
<feature type="domain" description="PAZ" evidence="13">
    <location>
        <begin position="234"/>
        <end position="353"/>
    </location>
</feature>
<evidence type="ECO:0000256" key="9">
    <source>
        <dbReference type="ARBA" id="ARBA00022884"/>
    </source>
</evidence>
<dbReference type="PROSITE" id="PS50822">
    <property type="entry name" value="PIWI"/>
    <property type="match status" value="1"/>
</dbReference>
<dbReference type="SUPFAM" id="SSF53098">
    <property type="entry name" value="Ribonuclease H-like"/>
    <property type="match status" value="1"/>
</dbReference>
<dbReference type="InterPro" id="IPR028602">
    <property type="entry name" value="AGO2"/>
</dbReference>
<evidence type="ECO:0000256" key="4">
    <source>
        <dbReference type="ARBA" id="ARBA00022722"/>
    </source>
</evidence>
<evidence type="ECO:0000256" key="2">
    <source>
        <dbReference type="ARBA" id="ARBA00008201"/>
    </source>
</evidence>
<evidence type="ECO:0000256" key="1">
    <source>
        <dbReference type="ARBA" id="ARBA00004201"/>
    </source>
</evidence>
<dbReference type="InterPro" id="IPR045246">
    <property type="entry name" value="Piwi_ago-like"/>
</dbReference>
<dbReference type="Pfam" id="PF16488">
    <property type="entry name" value="ArgoL2"/>
    <property type="match status" value="1"/>
</dbReference>
<dbReference type="CDD" id="cd02846">
    <property type="entry name" value="PAZ_argonaute_like"/>
    <property type="match status" value="1"/>
</dbReference>
<dbReference type="GO" id="GO:0035279">
    <property type="term" value="P:miRNA-mediated gene silencing by mRNA destabilization"/>
    <property type="evidence" value="ECO:0007669"/>
    <property type="project" value="UniProtKB-UniRule"/>
</dbReference>
<dbReference type="CDD" id="cd04657">
    <property type="entry name" value="Piwi_ago-like"/>
    <property type="match status" value="1"/>
</dbReference>
<keyword evidence="4 12" id="KW-0540">Nuclease</keyword>
<dbReference type="InterPro" id="IPR032472">
    <property type="entry name" value="ArgoL2"/>
</dbReference>
<dbReference type="InterPro" id="IPR012337">
    <property type="entry name" value="RNaseH-like_sf"/>
</dbReference>
<dbReference type="InterPro" id="IPR003100">
    <property type="entry name" value="PAZ_dom"/>
</dbReference>
<comment type="similarity">
    <text evidence="2 12">Belongs to the argonaute family. Ago subfamily.</text>
</comment>
<dbReference type="SMART" id="SM01163">
    <property type="entry name" value="DUF1785"/>
    <property type="match status" value="1"/>
</dbReference>
<dbReference type="GO" id="GO:0070551">
    <property type="term" value="F:endoribonuclease activity, cleaving siRNA-paired mRNA"/>
    <property type="evidence" value="ECO:0007669"/>
    <property type="project" value="InterPro"/>
</dbReference>
<keyword evidence="3 12" id="KW-0963">Cytoplasm</keyword>
<dbReference type="InterPro" id="IPR058565">
    <property type="entry name" value="Ig_TRAPPC9_Trs120_1st"/>
</dbReference>
<feature type="domain" description="Piwi" evidence="14">
    <location>
        <begin position="522"/>
        <end position="823"/>
    </location>
</feature>
<keyword evidence="5 12" id="KW-0479">Metal-binding</keyword>
<comment type="subcellular location">
    <subcellularLocation>
        <location evidence="1 12">Cytoplasm</location>
        <location evidence="1 12">P-body</location>
    </subcellularLocation>
</comment>
<evidence type="ECO:0000313" key="16">
    <source>
        <dbReference type="Proteomes" id="UP000694382"/>
    </source>
</evidence>
<dbReference type="HAMAP" id="MF_03031">
    <property type="entry name" value="AGO2"/>
    <property type="match status" value="1"/>
</dbReference>
<dbReference type="GO" id="GO:0098808">
    <property type="term" value="F:mRNA cap binding"/>
    <property type="evidence" value="ECO:0007669"/>
    <property type="project" value="UniProtKB-UniRule"/>
</dbReference>
<dbReference type="FunFam" id="3.30.420.10:FF:000001">
    <property type="entry name" value="Protein argonaute-2"/>
    <property type="match status" value="1"/>
</dbReference>
<dbReference type="InterPro" id="IPR058563">
    <property type="entry name" value="Trs120_TRAPPC9_N"/>
</dbReference>
<dbReference type="InterPro" id="IPR058567">
    <property type="entry name" value="Ig_TRAPPC9_Trs120_3rd"/>
</dbReference>
<dbReference type="InterPro" id="IPR036397">
    <property type="entry name" value="RNaseH_sf"/>
</dbReference>
<keyword evidence="9 12" id="KW-0694">RNA-binding</keyword>
<organism evidence="15 16">
    <name type="scientific">Geospiza parvula</name>
    <name type="common">Small tree-finch</name>
    <name type="synonym">Camarhynchus parvulus</name>
    <dbReference type="NCBI Taxonomy" id="87175"/>
    <lineage>
        <taxon>Eukaryota</taxon>
        <taxon>Metazoa</taxon>
        <taxon>Chordata</taxon>
        <taxon>Craniata</taxon>
        <taxon>Vertebrata</taxon>
        <taxon>Euteleostomi</taxon>
        <taxon>Archelosauria</taxon>
        <taxon>Archosauria</taxon>
        <taxon>Dinosauria</taxon>
        <taxon>Saurischia</taxon>
        <taxon>Theropoda</taxon>
        <taxon>Coelurosauria</taxon>
        <taxon>Aves</taxon>
        <taxon>Neognathae</taxon>
        <taxon>Neoaves</taxon>
        <taxon>Telluraves</taxon>
        <taxon>Australaves</taxon>
        <taxon>Passeriformes</taxon>
        <taxon>Thraupidae</taxon>
        <taxon>Camarhynchus</taxon>
    </lineage>
</organism>
<dbReference type="GO" id="GO:0035278">
    <property type="term" value="P:miRNA-mediated gene silencing by inhibition of translation"/>
    <property type="evidence" value="ECO:0007669"/>
    <property type="project" value="UniProtKB-UniRule"/>
</dbReference>
<comment type="domain">
    <text evidence="12">The Piwi domain may perform RNA cleavage by a mechanism similar to that of RNase H. However, while RNase H utilizes a triad of Asp-Asp-Glu (DDE) for metal ion coordination, this protein appears to utilize a triad of Asp-Asp-His (DDH).</text>
</comment>
<dbReference type="InterPro" id="IPR032474">
    <property type="entry name" value="Argonaute_N"/>
</dbReference>
<keyword evidence="16" id="KW-1185">Reference proteome</keyword>
<accession>A0A8C3MEN0</accession>
<dbReference type="GO" id="GO:0000932">
    <property type="term" value="C:P-body"/>
    <property type="evidence" value="ECO:0007669"/>
    <property type="project" value="UniProtKB-SubCell"/>
</dbReference>
<reference evidence="15" key="3">
    <citation type="submission" date="2025-09" db="UniProtKB">
        <authorList>
            <consortium name="Ensembl"/>
        </authorList>
    </citation>
    <scope>IDENTIFICATION</scope>
</reference>
<dbReference type="PROSITE" id="PS50821">
    <property type="entry name" value="PAZ"/>
    <property type="match status" value="1"/>
</dbReference>
<feature type="binding site" evidence="12">
    <location>
        <position position="674"/>
    </location>
    <ligand>
        <name>a divalent metal cation</name>
        <dbReference type="ChEBI" id="CHEBI:60240"/>
    </ligand>
</feature>
<evidence type="ECO:0000256" key="6">
    <source>
        <dbReference type="ARBA" id="ARBA00022759"/>
    </source>
</evidence>
<dbReference type="InterPro" id="IPR032473">
    <property type="entry name" value="Argonaute_Mid_dom"/>
</dbReference>
<keyword evidence="7 12" id="KW-0378">Hydrolase</keyword>
<evidence type="ECO:0000256" key="5">
    <source>
        <dbReference type="ARBA" id="ARBA00022723"/>
    </source>
</evidence>
<name>A0A8C3MEN0_GEOPR</name>
<comment type="catalytic activity">
    <reaction evidence="12">
        <text>Endonucleolytic cleavage to 5'-phosphomonoester.</text>
        <dbReference type="EC" id="3.1.26.n2"/>
    </reaction>
</comment>
<dbReference type="Pfam" id="PF02170">
    <property type="entry name" value="PAZ"/>
    <property type="match status" value="1"/>
</dbReference>
<feature type="binding site" evidence="12">
    <location>
        <position position="602"/>
    </location>
    <ligand>
        <name>a divalent metal cation</name>
        <dbReference type="ChEBI" id="CHEBI:60240"/>
    </ligand>
</feature>
<dbReference type="GO" id="GO:0000340">
    <property type="term" value="F:RNA 7-methylguanosine cap binding"/>
    <property type="evidence" value="ECO:0007669"/>
    <property type="project" value="UniProtKB-UniRule"/>
</dbReference>
<dbReference type="SMART" id="SM00949">
    <property type="entry name" value="PAZ"/>
    <property type="match status" value="1"/>
</dbReference>
<feature type="binding site" evidence="12">
    <location>
        <position position="812"/>
    </location>
    <ligand>
        <name>a divalent metal cation</name>
        <dbReference type="ChEBI" id="CHEBI:60240"/>
    </ligand>
</feature>
<dbReference type="Pfam" id="PF26282">
    <property type="entry name" value="Ig_TRAPPC9-Trs120_3rd"/>
    <property type="match status" value="1"/>
</dbReference>
<dbReference type="Pfam" id="PF08626">
    <property type="entry name" value="TRAPPC9-Trs120"/>
    <property type="match status" value="1"/>
</dbReference>
<evidence type="ECO:0000259" key="14">
    <source>
        <dbReference type="PROSITE" id="PS50822"/>
    </source>
</evidence>
<dbReference type="Ensembl" id="ENSCPVT00000005393.2">
    <property type="protein sequence ID" value="ENSCPVP00000005197.1"/>
    <property type="gene ID" value="ENSCPVG00000003836.2"/>
</dbReference>
<dbReference type="InterPro" id="IPR003165">
    <property type="entry name" value="Piwi"/>
</dbReference>
<dbReference type="PANTHER" id="PTHR22891">
    <property type="entry name" value="EUKARYOTIC TRANSLATION INITIATION FACTOR 2C"/>
    <property type="match status" value="1"/>
</dbReference>
<dbReference type="GO" id="GO:0035197">
    <property type="term" value="F:siRNA binding"/>
    <property type="evidence" value="ECO:0007669"/>
    <property type="project" value="UniProtKB-UniRule"/>
</dbReference>
<comment type="subunit">
    <text evidence="12">Component of the RISC loading complex (RLC), or micro-RNA (miRNA) loading complex (miRLC), which is composed of dicer1, ago2 and tarbp2. Note that the trimeric RLC/miRLC is also referred to as RISC.</text>
</comment>
<dbReference type="Pfam" id="PF26251">
    <property type="entry name" value="TPR_TRAPPC9-Trs120"/>
    <property type="match status" value="1"/>
</dbReference>
<dbReference type="GO" id="GO:0045947">
    <property type="term" value="P:negative regulation of translational initiation"/>
    <property type="evidence" value="ECO:0007669"/>
    <property type="project" value="UniProtKB-UniRule"/>
</dbReference>
<protein>
    <recommendedName>
        <fullName evidence="12">Protein argonaute-2</fullName>
        <shortName evidence="12">Argonaute2</shortName>
        <ecNumber evidence="12">3.1.26.n2</ecNumber>
    </recommendedName>
    <alternativeName>
        <fullName evidence="12">Eukaryotic translation initiation factor 2C 2</fullName>
        <shortName evidence="12">eIF-2C 2</shortName>
        <shortName evidence="12">eIF2C 2</shortName>
    </alternativeName>
    <alternativeName>
        <fullName evidence="12">Protein slicer</fullName>
    </alternativeName>
</protein>
<evidence type="ECO:0000259" key="13">
    <source>
        <dbReference type="PROSITE" id="PS50821"/>
    </source>
</evidence>
<dbReference type="GO" id="GO:0031054">
    <property type="term" value="P:pre-miRNA processing"/>
    <property type="evidence" value="ECO:0007669"/>
    <property type="project" value="UniProtKB-UniRule"/>
</dbReference>
<dbReference type="EC" id="3.1.26.n2" evidence="12"/>
<dbReference type="GO" id="GO:0046872">
    <property type="term" value="F:metal ion binding"/>
    <property type="evidence" value="ECO:0007669"/>
    <property type="project" value="UniProtKB-KW"/>
</dbReference>
<dbReference type="SUPFAM" id="SSF101690">
    <property type="entry name" value="PAZ domain"/>
    <property type="match status" value="1"/>
</dbReference>
<dbReference type="Pfam" id="PF26254">
    <property type="entry name" value="Ig_TRAPPC9-Trs120_1st"/>
    <property type="match status" value="1"/>
</dbReference>
<reference evidence="15" key="1">
    <citation type="submission" date="2020-02" db="EMBL/GenBank/DDBJ databases">
        <authorList>
            <person name="Enbody D E."/>
            <person name="Pettersson E M."/>
        </authorList>
    </citation>
    <scope>NUCLEOTIDE SEQUENCE [LARGE SCALE GENOMIC DNA]</scope>
</reference>
<dbReference type="Pfam" id="PF16486">
    <property type="entry name" value="ArgoN"/>
    <property type="match status" value="1"/>
</dbReference>
<evidence type="ECO:0000256" key="3">
    <source>
        <dbReference type="ARBA" id="ARBA00022490"/>
    </source>
</evidence>
<dbReference type="SMART" id="SM00950">
    <property type="entry name" value="Piwi"/>
    <property type="match status" value="1"/>
</dbReference>
<dbReference type="InterPro" id="IPR014811">
    <property type="entry name" value="ArgoL1"/>
</dbReference>
<evidence type="ECO:0000256" key="8">
    <source>
        <dbReference type="ARBA" id="ARBA00022845"/>
    </source>
</evidence>
<evidence type="ECO:0000313" key="15">
    <source>
        <dbReference type="Ensembl" id="ENSCPVP00000005197.1"/>
    </source>
</evidence>
<reference evidence="15" key="2">
    <citation type="submission" date="2025-08" db="UniProtKB">
        <authorList>
            <consortium name="Ensembl"/>
        </authorList>
    </citation>
    <scope>IDENTIFICATION</scope>
</reference>
<evidence type="ECO:0000256" key="12">
    <source>
        <dbReference type="HAMAP-Rule" id="MF_03031"/>
    </source>
</evidence>
<dbReference type="Gene3D" id="2.170.260.10">
    <property type="entry name" value="paz domain"/>
    <property type="match status" value="1"/>
</dbReference>
<proteinExistence type="inferred from homology"/>
<keyword evidence="6 12" id="KW-0255">Endonuclease</keyword>
<keyword evidence="11 12" id="KW-0687">Ribonucleoprotein</keyword>
<dbReference type="Pfam" id="PF02171">
    <property type="entry name" value="Piwi"/>
    <property type="match status" value="1"/>
</dbReference>